<dbReference type="AlphaFoldDB" id="A0A914R6I1"/>
<dbReference type="Proteomes" id="UP000887564">
    <property type="component" value="Unplaced"/>
</dbReference>
<keyword evidence="2" id="KW-0067">ATP-binding</keyword>
<keyword evidence="3" id="KW-1185">Reference proteome</keyword>
<dbReference type="GO" id="GO:0000027">
    <property type="term" value="P:ribosomal large subunit assembly"/>
    <property type="evidence" value="ECO:0007669"/>
    <property type="project" value="TreeGrafter"/>
</dbReference>
<name>A0A914R6I1_PAREQ</name>
<dbReference type="WBParaSite" id="PEQ_0000028101-mRNA-1">
    <property type="protein sequence ID" value="PEQ_0000028101-mRNA-1"/>
    <property type="gene ID" value="PEQ_0000028101"/>
</dbReference>
<dbReference type="PANTHER" id="PTHR48103">
    <property type="entry name" value="MIDASIN-RELATED"/>
    <property type="match status" value="1"/>
</dbReference>
<evidence type="ECO:0000256" key="2">
    <source>
        <dbReference type="ARBA" id="ARBA00022840"/>
    </source>
</evidence>
<organism evidence="3 4">
    <name type="scientific">Parascaris equorum</name>
    <name type="common">Equine roundworm</name>
    <dbReference type="NCBI Taxonomy" id="6256"/>
    <lineage>
        <taxon>Eukaryota</taxon>
        <taxon>Metazoa</taxon>
        <taxon>Ecdysozoa</taxon>
        <taxon>Nematoda</taxon>
        <taxon>Chromadorea</taxon>
        <taxon>Rhabditida</taxon>
        <taxon>Spirurina</taxon>
        <taxon>Ascaridomorpha</taxon>
        <taxon>Ascaridoidea</taxon>
        <taxon>Ascarididae</taxon>
        <taxon>Parascaris</taxon>
    </lineage>
</organism>
<keyword evidence="1" id="KW-0547">Nucleotide-binding</keyword>
<evidence type="ECO:0000256" key="1">
    <source>
        <dbReference type="ARBA" id="ARBA00022741"/>
    </source>
</evidence>
<dbReference type="PANTHER" id="PTHR48103:SF2">
    <property type="entry name" value="MIDASIN"/>
    <property type="match status" value="1"/>
</dbReference>
<dbReference type="GO" id="GO:0030687">
    <property type="term" value="C:preribosome, large subunit precursor"/>
    <property type="evidence" value="ECO:0007669"/>
    <property type="project" value="TreeGrafter"/>
</dbReference>
<reference evidence="4" key="1">
    <citation type="submission" date="2022-11" db="UniProtKB">
        <authorList>
            <consortium name="WormBaseParasite"/>
        </authorList>
    </citation>
    <scope>IDENTIFICATION</scope>
</reference>
<dbReference type="GO" id="GO:0005524">
    <property type="term" value="F:ATP binding"/>
    <property type="evidence" value="ECO:0007669"/>
    <property type="project" value="UniProtKB-KW"/>
</dbReference>
<accession>A0A914R6I1</accession>
<proteinExistence type="predicted"/>
<sequence length="101" mass="11303">MMIIVSDGRGVLTDGTDRIVKVLGTLHSDQVTVLFVVVDNAEKSIVETKVAEFTTDGQVELVPYMSKFPFPFYMVVRHISSLPVTLADAIRQWFELTVQNT</sequence>
<evidence type="ECO:0000313" key="4">
    <source>
        <dbReference type="WBParaSite" id="PEQ_0000028101-mRNA-1"/>
    </source>
</evidence>
<evidence type="ECO:0000313" key="3">
    <source>
        <dbReference type="Proteomes" id="UP000887564"/>
    </source>
</evidence>
<protein>
    <submittedName>
        <fullName evidence="4">Midasin</fullName>
    </submittedName>
</protein>
<dbReference type="GO" id="GO:0005634">
    <property type="term" value="C:nucleus"/>
    <property type="evidence" value="ECO:0007669"/>
    <property type="project" value="TreeGrafter"/>
</dbReference>
<dbReference type="GO" id="GO:0000055">
    <property type="term" value="P:ribosomal large subunit export from nucleus"/>
    <property type="evidence" value="ECO:0007669"/>
    <property type="project" value="TreeGrafter"/>
</dbReference>